<feature type="domain" description="C2H2-type" evidence="17">
    <location>
        <begin position="679"/>
        <end position="706"/>
    </location>
</feature>
<feature type="domain" description="C2H2-type" evidence="17">
    <location>
        <begin position="494"/>
        <end position="521"/>
    </location>
</feature>
<dbReference type="GO" id="GO:0051301">
    <property type="term" value="P:cell division"/>
    <property type="evidence" value="ECO:0007669"/>
    <property type="project" value="InterPro"/>
</dbReference>
<evidence type="ECO:0000256" key="10">
    <source>
        <dbReference type="ARBA" id="ARBA00023242"/>
    </source>
</evidence>
<evidence type="ECO:0000256" key="14">
    <source>
        <dbReference type="PROSITE-ProRule" id="PRU01263"/>
    </source>
</evidence>
<dbReference type="GO" id="GO:0000981">
    <property type="term" value="F:DNA-binding transcription factor activity, RNA polymerase II-specific"/>
    <property type="evidence" value="ECO:0007669"/>
    <property type="project" value="TreeGrafter"/>
</dbReference>
<dbReference type="SMART" id="SM00868">
    <property type="entry name" value="zf-AD"/>
    <property type="match status" value="1"/>
</dbReference>
<feature type="binding site" evidence="14">
    <location>
        <position position="354"/>
    </location>
    <ligand>
        <name>Zn(2+)</name>
        <dbReference type="ChEBI" id="CHEBI:29105"/>
    </ligand>
</feature>
<feature type="domain" description="C2H2-type" evidence="17">
    <location>
        <begin position="640"/>
        <end position="668"/>
    </location>
</feature>
<dbReference type="PROSITE" id="PS50157">
    <property type="entry name" value="ZINC_FINGER_C2H2_2"/>
    <property type="match status" value="15"/>
</dbReference>
<dbReference type="SMART" id="SM00355">
    <property type="entry name" value="ZnF_C2H2"/>
    <property type="match status" value="15"/>
</dbReference>
<evidence type="ECO:0000313" key="19">
    <source>
        <dbReference type="EMBL" id="TGZ37509.1"/>
    </source>
</evidence>
<evidence type="ECO:0000256" key="13">
    <source>
        <dbReference type="PROSITE-ProRule" id="PRU00042"/>
    </source>
</evidence>
<proteinExistence type="inferred from homology"/>
<feature type="domain" description="C2H2-type" evidence="17">
    <location>
        <begin position="522"/>
        <end position="550"/>
    </location>
</feature>
<dbReference type="GO" id="GO:0045893">
    <property type="term" value="P:positive regulation of DNA-templated transcription"/>
    <property type="evidence" value="ECO:0007669"/>
    <property type="project" value="UniProtKB-ARBA"/>
</dbReference>
<comment type="caution">
    <text evidence="19">The sequence shown here is derived from an EMBL/GenBank/DDBJ whole genome shotgun (WGS) entry which is preliminary data.</text>
</comment>
<feature type="domain" description="C2H2-type" evidence="17">
    <location>
        <begin position="551"/>
        <end position="578"/>
    </location>
</feature>
<dbReference type="InterPro" id="IPR036236">
    <property type="entry name" value="Znf_C2H2_sf"/>
</dbReference>
<keyword evidence="8" id="KW-0238">DNA-binding</keyword>
<sequence>MASSICDIKKDRKVTKLQVMIDENRLTKQNENDNLEEIINKQFEKLLELNSATVLIKGKQNIKDELQRVREEVSQLGCGINEMKNQLKRMREQNCRSRELLKLVETLDKRILHQEKNVPPELIQGYQNAKISPNMLGCTVNSTHQLSEQMPSSTKRIEKQEIVKDCKRTLFNEPEICPTISFITEEELNKVPKYMIGRQTSNTLETINNFISGINQTLIAKYTILSLGKAAAQKKGEINLYLHYKKQELDIQEENQSISTLSGHEDDIDDLDGSVIWSQEEPLSSNEILELSAQDEKENSLFAFCRLCAGQTTNPIYIYSEFGESMKLAHKINTCLSIKIKKTDPLPKQLCLTCVEKVNWCDEFDTQCIKAEEILSTMLKEKQSFNISNGLFSDQQSCPLCVKGFMNVCKETFQNTKDMELYENDIILESSDEENIFNNAKVNKENGNRSITLQCLGDRQTYLKCGACMNLYHTEETLDGHKCKPSIQNTTKPYKCPICDKTFMFEERLNFHMQFHKGAKALYCEVCKITFGKELKLFYHYKRQHSKENSVSCLQCGKLFEDQEALRVHVCVDGKNRPHICEVCNKGFFDGYTLKRHVVTHLPEKPYKCSECSKSFTQKSRLNKHVASHCIVIENSQTVWKCLQCGEVFISCDDADIHYKIIHEDKVTLIEELLTSKLYHCEFCNSHFTNADNLKTHQKHHVVERPYTCNTCVATYRSFAEAVLHWKEHPRLFKVLVVFLCEVCNKDMKELSLLYKHKQNRHARASRLSESGDAKFICELCGSVFDKSEDVQDHGRDQCSKFPCDICGSLLPTANSLNAHKRRHNGLRPYVCNICGKSYTQSSHMWTHKRFHMGIKPYACEYCDQRFTIKPDLADHVRKKHTRERPFKCEVCNKAFLTGSVFYQHRLIHRGDRRYKCHYCERAFTRTEALNNHIKIHTGEKPHSCDVCGRCFRQKGDMRKHRRTKHASEQDKSIENCQN</sequence>
<feature type="domain" description="C2H2-type" evidence="17">
    <location>
        <begin position="802"/>
        <end position="829"/>
    </location>
</feature>
<evidence type="ECO:0000259" key="17">
    <source>
        <dbReference type="PROSITE" id="PS50157"/>
    </source>
</evidence>
<dbReference type="InterPro" id="IPR012934">
    <property type="entry name" value="Znf_AD"/>
</dbReference>
<dbReference type="PANTHER" id="PTHR23226:SF371">
    <property type="entry name" value="ZINC FINGER PROTEIN 112-LIKE PROTEIN"/>
    <property type="match status" value="1"/>
</dbReference>
<evidence type="ECO:0000256" key="5">
    <source>
        <dbReference type="ARBA" id="ARBA00022771"/>
    </source>
</evidence>
<dbReference type="GO" id="GO:0008270">
    <property type="term" value="F:zinc ion binding"/>
    <property type="evidence" value="ECO:0007669"/>
    <property type="project" value="UniProtKB-UniRule"/>
</dbReference>
<keyword evidence="4" id="KW-0677">Repeat</keyword>
<dbReference type="EMBL" id="QBLH01003535">
    <property type="protein sequence ID" value="TGZ37509.1"/>
    <property type="molecule type" value="Genomic_DNA"/>
</dbReference>
<evidence type="ECO:0000259" key="18">
    <source>
        <dbReference type="PROSITE" id="PS51915"/>
    </source>
</evidence>
<comment type="similarity">
    <text evidence="2">Belongs to the krueppel C2H2-type zinc-finger protein family.</text>
</comment>
<keyword evidence="3 14" id="KW-0479">Metal-binding</keyword>
<accession>A0A4S2JRS6</accession>
<dbReference type="GO" id="GO:0008017">
    <property type="term" value="F:microtubule binding"/>
    <property type="evidence" value="ECO:0007669"/>
    <property type="project" value="InterPro"/>
</dbReference>
<evidence type="ECO:0000256" key="2">
    <source>
        <dbReference type="ARBA" id="ARBA00006991"/>
    </source>
</evidence>
<keyword evidence="7" id="KW-0805">Transcription regulation</keyword>
<comment type="subcellular location">
    <subcellularLocation>
        <location evidence="1">Nucleus</location>
    </subcellularLocation>
</comment>
<dbReference type="FunFam" id="3.30.160.60:FF:001156">
    <property type="entry name" value="Zinc finger protein 407"/>
    <property type="match status" value="1"/>
</dbReference>
<dbReference type="SUPFAM" id="SSF57667">
    <property type="entry name" value="beta-beta-alpha zinc fingers"/>
    <property type="match status" value="7"/>
</dbReference>
<feature type="binding site" evidence="14">
    <location>
        <position position="305"/>
    </location>
    <ligand>
        <name>Zn(2+)</name>
        <dbReference type="ChEBI" id="CHEBI:29105"/>
    </ligand>
</feature>
<dbReference type="GO" id="GO:0000978">
    <property type="term" value="F:RNA polymerase II cis-regulatory region sequence-specific DNA binding"/>
    <property type="evidence" value="ECO:0007669"/>
    <property type="project" value="TreeGrafter"/>
</dbReference>
<feature type="binding site" evidence="14">
    <location>
        <position position="308"/>
    </location>
    <ligand>
        <name>Zn(2+)</name>
        <dbReference type="ChEBI" id="CHEBI:29105"/>
    </ligand>
</feature>
<evidence type="ECO:0000256" key="3">
    <source>
        <dbReference type="ARBA" id="ARBA00022723"/>
    </source>
</evidence>
<feature type="binding site" evidence="14">
    <location>
        <position position="351"/>
    </location>
    <ligand>
        <name>Zn(2+)</name>
        <dbReference type="ChEBI" id="CHEBI:29105"/>
    </ligand>
</feature>
<evidence type="ECO:0000256" key="12">
    <source>
        <dbReference type="ARBA" id="ARBA00047202"/>
    </source>
</evidence>
<evidence type="ECO:0000256" key="7">
    <source>
        <dbReference type="ARBA" id="ARBA00023015"/>
    </source>
</evidence>
<keyword evidence="6 14" id="KW-0862">Zinc</keyword>
<organism evidence="19 20">
    <name type="scientific">Temnothorax longispinosus</name>
    <dbReference type="NCBI Taxonomy" id="300112"/>
    <lineage>
        <taxon>Eukaryota</taxon>
        <taxon>Metazoa</taxon>
        <taxon>Ecdysozoa</taxon>
        <taxon>Arthropoda</taxon>
        <taxon>Hexapoda</taxon>
        <taxon>Insecta</taxon>
        <taxon>Pterygota</taxon>
        <taxon>Neoptera</taxon>
        <taxon>Endopterygota</taxon>
        <taxon>Hymenoptera</taxon>
        <taxon>Apocrita</taxon>
        <taxon>Aculeata</taxon>
        <taxon>Formicoidea</taxon>
        <taxon>Formicidae</taxon>
        <taxon>Myrmicinae</taxon>
        <taxon>Temnothorax</taxon>
    </lineage>
</organism>
<evidence type="ECO:0000256" key="11">
    <source>
        <dbReference type="ARBA" id="ARBA00047182"/>
    </source>
</evidence>
<feature type="domain" description="C2H2-type" evidence="17">
    <location>
        <begin position="776"/>
        <end position="803"/>
    </location>
</feature>
<dbReference type="InterPro" id="IPR009829">
    <property type="entry name" value="SKA1"/>
</dbReference>
<evidence type="ECO:0000313" key="20">
    <source>
        <dbReference type="Proteomes" id="UP000310200"/>
    </source>
</evidence>
<dbReference type="GO" id="GO:0005694">
    <property type="term" value="C:chromosome"/>
    <property type="evidence" value="ECO:0007669"/>
    <property type="project" value="UniProtKB-ARBA"/>
</dbReference>
<dbReference type="STRING" id="300112.A0A4S2JRS6"/>
<evidence type="ECO:0000256" key="8">
    <source>
        <dbReference type="ARBA" id="ARBA00023125"/>
    </source>
</evidence>
<evidence type="ECO:0000256" key="1">
    <source>
        <dbReference type="ARBA" id="ARBA00004123"/>
    </source>
</evidence>
<feature type="domain" description="C2H2-type" evidence="17">
    <location>
        <begin position="830"/>
        <end position="857"/>
    </location>
</feature>
<dbReference type="Gene3D" id="3.40.1800.20">
    <property type="match status" value="1"/>
</dbReference>
<feature type="domain" description="C2H2-type" evidence="17">
    <location>
        <begin position="607"/>
        <end position="629"/>
    </location>
</feature>
<dbReference type="Pfam" id="PF07160">
    <property type="entry name" value="SKA1"/>
    <property type="match status" value="1"/>
</dbReference>
<feature type="domain" description="C2H2-type" evidence="17">
    <location>
        <begin position="915"/>
        <end position="942"/>
    </location>
</feature>
<keyword evidence="9" id="KW-0804">Transcription</keyword>
<dbReference type="FunFam" id="3.30.160.60:FF:000322">
    <property type="entry name" value="GDNF-inducible zinc finger protein 1"/>
    <property type="match status" value="1"/>
</dbReference>
<feature type="domain" description="C2H2-type" evidence="17">
    <location>
        <begin position="579"/>
        <end position="606"/>
    </location>
</feature>
<evidence type="ECO:0000256" key="9">
    <source>
        <dbReference type="ARBA" id="ARBA00023163"/>
    </source>
</evidence>
<dbReference type="AlphaFoldDB" id="A0A4S2JRS6"/>
<feature type="domain" description="ZAD" evidence="18">
    <location>
        <begin position="303"/>
        <end position="378"/>
    </location>
</feature>
<dbReference type="Pfam" id="PF07776">
    <property type="entry name" value="zf-AD"/>
    <property type="match status" value="1"/>
</dbReference>
<feature type="coiled-coil region" evidence="15">
    <location>
        <begin position="21"/>
        <end position="93"/>
    </location>
</feature>
<dbReference type="PROSITE" id="PS00028">
    <property type="entry name" value="ZINC_FINGER_C2H2_1"/>
    <property type="match status" value="14"/>
</dbReference>
<feature type="region of interest" description="Disordered" evidence="16">
    <location>
        <begin position="959"/>
        <end position="979"/>
    </location>
</feature>
<dbReference type="FunFam" id="3.30.160.60:FF:000534">
    <property type="entry name" value="zinc finger protein 674"/>
    <property type="match status" value="1"/>
</dbReference>
<keyword evidence="15" id="KW-0175">Coiled coil</keyword>
<dbReference type="PANTHER" id="PTHR23226">
    <property type="entry name" value="ZINC FINGER AND SCAN DOMAIN-CONTAINING"/>
    <property type="match status" value="1"/>
</dbReference>
<evidence type="ECO:0000256" key="4">
    <source>
        <dbReference type="ARBA" id="ARBA00022737"/>
    </source>
</evidence>
<dbReference type="PROSITE" id="PS51915">
    <property type="entry name" value="ZAD"/>
    <property type="match status" value="1"/>
</dbReference>
<feature type="compositionally biased region" description="Basic and acidic residues" evidence="16">
    <location>
        <begin position="966"/>
        <end position="979"/>
    </location>
</feature>
<evidence type="ECO:0000256" key="15">
    <source>
        <dbReference type="SAM" id="Coils"/>
    </source>
</evidence>
<evidence type="ECO:0000256" key="6">
    <source>
        <dbReference type="ARBA" id="ARBA00022833"/>
    </source>
</evidence>
<protein>
    <recommendedName>
        <fullName evidence="11">SKA complex subunit 1</fullName>
    </recommendedName>
    <alternativeName>
        <fullName evidence="12">Spindle and kinetochore-associated protein 1</fullName>
    </alternativeName>
</protein>
<gene>
    <name evidence="19" type="ORF">DBV15_04637</name>
</gene>
<dbReference type="GO" id="GO:0005634">
    <property type="term" value="C:nucleus"/>
    <property type="evidence" value="ECO:0007669"/>
    <property type="project" value="UniProtKB-SubCell"/>
</dbReference>
<feature type="domain" description="C2H2-type" evidence="17">
    <location>
        <begin position="943"/>
        <end position="971"/>
    </location>
</feature>
<dbReference type="SUPFAM" id="SSF57716">
    <property type="entry name" value="Glucocorticoid receptor-like (DNA-binding domain)"/>
    <property type="match status" value="1"/>
</dbReference>
<evidence type="ECO:0000256" key="16">
    <source>
        <dbReference type="SAM" id="MobiDB-lite"/>
    </source>
</evidence>
<dbReference type="GO" id="GO:0007059">
    <property type="term" value="P:chromosome segregation"/>
    <property type="evidence" value="ECO:0007669"/>
    <property type="project" value="InterPro"/>
</dbReference>
<keyword evidence="20" id="KW-1185">Reference proteome</keyword>
<feature type="domain" description="C2H2-type" evidence="17">
    <location>
        <begin position="858"/>
        <end position="886"/>
    </location>
</feature>
<keyword evidence="10" id="KW-0539">Nucleus</keyword>
<dbReference type="Gene3D" id="3.30.160.60">
    <property type="entry name" value="Classic Zinc Finger"/>
    <property type="match status" value="12"/>
</dbReference>
<dbReference type="Gene3D" id="1.10.10.1890">
    <property type="entry name" value="Ska1 microtubule binding domain-like"/>
    <property type="match status" value="1"/>
</dbReference>
<dbReference type="FunFam" id="3.30.160.60:FF:001732">
    <property type="entry name" value="Zgc:162936"/>
    <property type="match status" value="1"/>
</dbReference>
<dbReference type="Proteomes" id="UP000310200">
    <property type="component" value="Unassembled WGS sequence"/>
</dbReference>
<dbReference type="FunFam" id="3.30.160.60:FF:000624">
    <property type="entry name" value="zinc finger protein 697"/>
    <property type="match status" value="1"/>
</dbReference>
<dbReference type="Pfam" id="PF00096">
    <property type="entry name" value="zf-C2H2"/>
    <property type="match status" value="4"/>
</dbReference>
<reference evidence="19 20" key="1">
    <citation type="journal article" date="2019" name="Philos. Trans. R. Soc. Lond., B, Biol. Sci.">
        <title>Ant behaviour and brain gene expression of defending hosts depend on the ecological success of the intruding social parasite.</title>
        <authorList>
            <person name="Kaur R."/>
            <person name="Stoldt M."/>
            <person name="Jongepier E."/>
            <person name="Feldmeyer B."/>
            <person name="Menzel F."/>
            <person name="Bornberg-Bauer E."/>
            <person name="Foitzik S."/>
        </authorList>
    </citation>
    <scope>NUCLEOTIDE SEQUENCE [LARGE SCALE GENOMIC DNA]</scope>
    <source>
        <tissue evidence="19">Whole body</tissue>
    </source>
</reference>
<keyword evidence="5 13" id="KW-0863">Zinc-finger</keyword>
<dbReference type="InterPro" id="IPR013087">
    <property type="entry name" value="Znf_C2H2_type"/>
</dbReference>
<name>A0A4S2JRS6_9HYME</name>
<feature type="domain" description="C2H2-type" evidence="17">
    <location>
        <begin position="739"/>
        <end position="767"/>
    </location>
</feature>
<feature type="domain" description="C2H2-type" evidence="17">
    <location>
        <begin position="887"/>
        <end position="914"/>
    </location>
</feature>
<dbReference type="InterPro" id="IPR042031">
    <property type="entry name" value="SKA1_MBD_sf"/>
</dbReference>